<evidence type="ECO:0000313" key="3">
    <source>
        <dbReference type="Proteomes" id="UP000256388"/>
    </source>
</evidence>
<dbReference type="EMBL" id="QUMS01000001">
    <property type="protein sequence ID" value="REG11216.1"/>
    <property type="molecule type" value="Genomic_DNA"/>
</dbReference>
<keyword evidence="3" id="KW-1185">Reference proteome</keyword>
<evidence type="ECO:0000256" key="1">
    <source>
        <dbReference type="SAM" id="Coils"/>
    </source>
</evidence>
<dbReference type="Proteomes" id="UP000256388">
    <property type="component" value="Unassembled WGS sequence"/>
</dbReference>
<comment type="caution">
    <text evidence="2">The sequence shown here is derived from an EMBL/GenBank/DDBJ whole genome shotgun (WGS) entry which is preliminary data.</text>
</comment>
<gene>
    <name evidence="2" type="ORF">DFR64_1093</name>
</gene>
<dbReference type="RefSeq" id="WP_126440450.1">
    <property type="nucleotide sequence ID" value="NZ_AP018437.1"/>
</dbReference>
<proteinExistence type="predicted"/>
<sequence length="150" mass="17667">MMNDWKDDLEIYLKEQKKTKRELKQKKEEMQQSVKLFMQGEVLTAFDELKKEFKKHKREVEIDNKKDWAAILIKKNKHKEFVYEININMDDGKLLASKSVYLPNDKGKLKLGVEGKIRANANSMQIARITKDDIIADFLEAYKSATRIKT</sequence>
<feature type="coiled-coil region" evidence="1">
    <location>
        <begin position="2"/>
        <end position="66"/>
    </location>
</feature>
<evidence type="ECO:0000313" key="2">
    <source>
        <dbReference type="EMBL" id="REG11216.1"/>
    </source>
</evidence>
<dbReference type="AlphaFoldDB" id="A0A347ZSD8"/>
<organism evidence="2 3">
    <name type="scientific">Pelolinea submarina</name>
    <dbReference type="NCBI Taxonomy" id="913107"/>
    <lineage>
        <taxon>Bacteria</taxon>
        <taxon>Bacillati</taxon>
        <taxon>Chloroflexota</taxon>
        <taxon>Anaerolineae</taxon>
        <taxon>Anaerolineales</taxon>
        <taxon>Anaerolineaceae</taxon>
        <taxon>Pelolinea</taxon>
    </lineage>
</organism>
<protein>
    <submittedName>
        <fullName evidence="2">Uncharacterized protein</fullName>
    </submittedName>
</protein>
<reference evidence="2 3" key="1">
    <citation type="submission" date="2018-08" db="EMBL/GenBank/DDBJ databases">
        <title>Genomic Encyclopedia of Type Strains, Phase IV (KMG-IV): sequencing the most valuable type-strain genomes for metagenomic binning, comparative biology and taxonomic classification.</title>
        <authorList>
            <person name="Goeker M."/>
        </authorList>
    </citation>
    <scope>NUCLEOTIDE SEQUENCE [LARGE SCALE GENOMIC DNA]</scope>
    <source>
        <strain evidence="2 3">DSM 23923</strain>
    </source>
</reference>
<keyword evidence="1" id="KW-0175">Coiled coil</keyword>
<name>A0A347ZSD8_9CHLR</name>
<accession>A0A347ZSD8</accession>